<name>A0A9P4UX64_9PLEO</name>
<evidence type="ECO:0000256" key="3">
    <source>
        <dbReference type="ARBA" id="ARBA00004496"/>
    </source>
</evidence>
<dbReference type="PANTHER" id="PTHR12271">
    <property type="entry name" value="POLY A POLYMERASE CID PAP -RELATED"/>
    <property type="match status" value="1"/>
</dbReference>
<feature type="domain" description="PAP-associated" evidence="11">
    <location>
        <begin position="563"/>
        <end position="640"/>
    </location>
</feature>
<feature type="region of interest" description="Disordered" evidence="10">
    <location>
        <begin position="702"/>
        <end position="734"/>
    </location>
</feature>
<evidence type="ECO:0000256" key="2">
    <source>
        <dbReference type="ARBA" id="ARBA00001946"/>
    </source>
</evidence>
<evidence type="ECO:0000256" key="1">
    <source>
        <dbReference type="ARBA" id="ARBA00001936"/>
    </source>
</evidence>
<keyword evidence="6" id="KW-0963">Cytoplasm</keyword>
<reference evidence="13" key="1">
    <citation type="journal article" date="2020" name="Stud. Mycol.">
        <title>101 Dothideomycetes genomes: a test case for predicting lifestyles and emergence of pathogens.</title>
        <authorList>
            <person name="Haridas S."/>
            <person name="Albert R."/>
            <person name="Binder M."/>
            <person name="Bloem J."/>
            <person name="Labutti K."/>
            <person name="Salamov A."/>
            <person name="Andreopoulos B."/>
            <person name="Baker S."/>
            <person name="Barry K."/>
            <person name="Bills G."/>
            <person name="Bluhm B."/>
            <person name="Cannon C."/>
            <person name="Castanera R."/>
            <person name="Culley D."/>
            <person name="Daum C."/>
            <person name="Ezra D."/>
            <person name="Gonzalez J."/>
            <person name="Henrissat B."/>
            <person name="Kuo A."/>
            <person name="Liang C."/>
            <person name="Lipzen A."/>
            <person name="Lutzoni F."/>
            <person name="Magnuson J."/>
            <person name="Mondo S."/>
            <person name="Nolan M."/>
            <person name="Ohm R."/>
            <person name="Pangilinan J."/>
            <person name="Park H.-J."/>
            <person name="Ramirez L."/>
            <person name="Alfaro M."/>
            <person name="Sun H."/>
            <person name="Tritt A."/>
            <person name="Yoshinaga Y."/>
            <person name="Zwiers L.-H."/>
            <person name="Turgeon B."/>
            <person name="Goodwin S."/>
            <person name="Spatafora J."/>
            <person name="Crous P."/>
            <person name="Grigoriev I."/>
        </authorList>
    </citation>
    <scope>NUCLEOTIDE SEQUENCE</scope>
    <source>
        <strain evidence="13">CBS 125425</strain>
    </source>
</reference>
<feature type="region of interest" description="Disordered" evidence="10">
    <location>
        <begin position="311"/>
        <end position="423"/>
    </location>
</feature>
<dbReference type="Pfam" id="PF03828">
    <property type="entry name" value="PAP_assoc"/>
    <property type="match status" value="1"/>
</dbReference>
<dbReference type="SUPFAM" id="SSF81631">
    <property type="entry name" value="PAP/OAS1 substrate-binding domain"/>
    <property type="match status" value="1"/>
</dbReference>
<dbReference type="InterPro" id="IPR043519">
    <property type="entry name" value="NT_sf"/>
</dbReference>
<evidence type="ECO:0000259" key="12">
    <source>
        <dbReference type="Pfam" id="PF22600"/>
    </source>
</evidence>
<evidence type="ECO:0000256" key="8">
    <source>
        <dbReference type="ARBA" id="ARBA00022723"/>
    </source>
</evidence>
<dbReference type="Proteomes" id="UP000799444">
    <property type="component" value="Unassembled WGS sequence"/>
</dbReference>
<comment type="cofactor">
    <cofactor evidence="1">
        <name>Mn(2+)</name>
        <dbReference type="ChEBI" id="CHEBI:29035"/>
    </cofactor>
</comment>
<protein>
    <recommendedName>
        <fullName evidence="5">polynucleotide adenylyltransferase</fullName>
        <ecNumber evidence="5">2.7.7.19</ecNumber>
    </recommendedName>
</protein>
<sequence length="734" mass="82553">MDGQKSSGLEEELRQMILGNVKISNHDTDPQSSARGPHQHQHHRHGQNWNRRSFHQDAQSTGMNTHRGRGRGGPSHRANRGRQAPVHTNALSHPPQLPPAGHVAQTEPHAARQNRPQQHHQWNTHLMAPQNGQMPQSPTSTNQPPRVLQRPHNPTVFHAQPLYRNQQPEDSVAQFRYLDSVVEEEVPKIRISLAEYEEKEAFRKSLEQICQNAINEDYSGDLLGVRLEAFGSVASGFATAVSDMDLAIIPIWKDQACDLDIEAGKHVPRLLEKVLLEANMGARLLTRTRVPILKVCQTPTEPLYEALSEERRQWDDLPEEEKYPAPAQVIVTQPPSLTKPSTGLDEKKSEKPTQPKLEAVPDASNPEANTGTSKKLNHNRPTPADSNQIEPRTTSAPPQDSIENPREERKPRHDRPWRREKVLGPLDFPKTGVGVQCDINFGNPLGIHNTRLLRCYSCCDPRVREMVLFIKAWAKRRKINSSYSGTLSSYGWVLMVLHYLCNIASPPVCPNLQLSWRPPKDLQGLEDMFQKTIIKGYPVRFWDNEQEILALAQAGRITLNRETLGQLLRGFFQYFAGPSPYGPRPPIFNWATDILSLRTLGGIRFKKEKGWTGAKTTIAGGKEVRNRYLFAIEDPFELDHNVARTVTHNGIVAIRDEFRRAGRILGAIGRGQQPEGSLFDELVEQLELPITPVQVTMESASEVGLASDEKEKVHGAEQQEPVSHVVETPHAFPS</sequence>
<proteinExistence type="inferred from homology"/>
<comment type="similarity">
    <text evidence="4">Belongs to the DNA polymerase type-B-like family.</text>
</comment>
<evidence type="ECO:0000256" key="7">
    <source>
        <dbReference type="ARBA" id="ARBA00022679"/>
    </source>
</evidence>
<dbReference type="GO" id="GO:0031123">
    <property type="term" value="P:RNA 3'-end processing"/>
    <property type="evidence" value="ECO:0007669"/>
    <property type="project" value="TreeGrafter"/>
</dbReference>
<dbReference type="GO" id="GO:1990817">
    <property type="term" value="F:poly(A) RNA polymerase activity"/>
    <property type="evidence" value="ECO:0007669"/>
    <property type="project" value="UniProtKB-EC"/>
</dbReference>
<feature type="compositionally biased region" description="Polar residues" evidence="10">
    <location>
        <begin position="330"/>
        <end position="341"/>
    </location>
</feature>
<evidence type="ECO:0000256" key="4">
    <source>
        <dbReference type="ARBA" id="ARBA00008593"/>
    </source>
</evidence>
<feature type="compositionally biased region" description="Basic residues" evidence="10">
    <location>
        <begin position="37"/>
        <end position="46"/>
    </location>
</feature>
<dbReference type="Pfam" id="PF22600">
    <property type="entry name" value="MTPAP-like_central"/>
    <property type="match status" value="1"/>
</dbReference>
<dbReference type="GO" id="GO:0046872">
    <property type="term" value="F:metal ion binding"/>
    <property type="evidence" value="ECO:0007669"/>
    <property type="project" value="UniProtKB-KW"/>
</dbReference>
<comment type="cofactor">
    <cofactor evidence="2">
        <name>Mg(2+)</name>
        <dbReference type="ChEBI" id="CHEBI:18420"/>
    </cofactor>
</comment>
<accession>A0A9P4UX64</accession>
<evidence type="ECO:0000313" key="13">
    <source>
        <dbReference type="EMBL" id="KAF2731787.1"/>
    </source>
</evidence>
<dbReference type="GO" id="GO:0050265">
    <property type="term" value="F:RNA uridylyltransferase activity"/>
    <property type="evidence" value="ECO:0007669"/>
    <property type="project" value="TreeGrafter"/>
</dbReference>
<feature type="domain" description="Poly(A) RNA polymerase mitochondrial-like central palm" evidence="12">
    <location>
        <begin position="183"/>
        <end position="300"/>
    </location>
</feature>
<keyword evidence="14" id="KW-1185">Reference proteome</keyword>
<feature type="compositionally biased region" description="Basic and acidic residues" evidence="10">
    <location>
        <begin position="707"/>
        <end position="717"/>
    </location>
</feature>
<feature type="compositionally biased region" description="Polar residues" evidence="10">
    <location>
        <begin position="114"/>
        <end position="144"/>
    </location>
</feature>
<dbReference type="OrthoDB" id="407432at2759"/>
<keyword evidence="8" id="KW-0479">Metal-binding</keyword>
<comment type="caution">
    <text evidence="13">The sequence shown here is derived from an EMBL/GenBank/DDBJ whole genome shotgun (WGS) entry which is preliminary data.</text>
</comment>
<evidence type="ECO:0000256" key="9">
    <source>
        <dbReference type="ARBA" id="ARBA00022842"/>
    </source>
</evidence>
<evidence type="ECO:0000256" key="5">
    <source>
        <dbReference type="ARBA" id="ARBA00012388"/>
    </source>
</evidence>
<evidence type="ECO:0000259" key="11">
    <source>
        <dbReference type="Pfam" id="PF03828"/>
    </source>
</evidence>
<feature type="compositionally biased region" description="Polar residues" evidence="10">
    <location>
        <begin position="48"/>
        <end position="64"/>
    </location>
</feature>
<dbReference type="Gene3D" id="1.10.1410.10">
    <property type="match status" value="1"/>
</dbReference>
<keyword evidence="9" id="KW-0460">Magnesium</keyword>
<evidence type="ECO:0000256" key="6">
    <source>
        <dbReference type="ARBA" id="ARBA00022490"/>
    </source>
</evidence>
<dbReference type="SUPFAM" id="SSF81301">
    <property type="entry name" value="Nucleotidyltransferase"/>
    <property type="match status" value="1"/>
</dbReference>
<dbReference type="EC" id="2.7.7.19" evidence="5"/>
<feature type="region of interest" description="Disordered" evidence="10">
    <location>
        <begin position="1"/>
        <end position="152"/>
    </location>
</feature>
<dbReference type="InterPro" id="IPR054708">
    <property type="entry name" value="MTPAP-like_central"/>
</dbReference>
<keyword evidence="7" id="KW-0808">Transferase</keyword>
<dbReference type="AlphaFoldDB" id="A0A9P4UX64"/>
<dbReference type="GO" id="GO:0005737">
    <property type="term" value="C:cytoplasm"/>
    <property type="evidence" value="ECO:0007669"/>
    <property type="project" value="UniProtKB-SubCell"/>
</dbReference>
<dbReference type="InterPro" id="IPR002058">
    <property type="entry name" value="PAP_assoc"/>
</dbReference>
<feature type="compositionally biased region" description="Polar residues" evidence="10">
    <location>
        <begin position="384"/>
        <end position="402"/>
    </location>
</feature>
<evidence type="ECO:0000256" key="10">
    <source>
        <dbReference type="SAM" id="MobiDB-lite"/>
    </source>
</evidence>
<dbReference type="Gene3D" id="3.30.460.10">
    <property type="entry name" value="Beta Polymerase, domain 2"/>
    <property type="match status" value="1"/>
</dbReference>
<comment type="subcellular location">
    <subcellularLocation>
        <location evidence="3">Cytoplasm</location>
    </subcellularLocation>
</comment>
<dbReference type="EMBL" id="ML996189">
    <property type="protein sequence ID" value="KAF2731787.1"/>
    <property type="molecule type" value="Genomic_DNA"/>
</dbReference>
<evidence type="ECO:0000313" key="14">
    <source>
        <dbReference type="Proteomes" id="UP000799444"/>
    </source>
</evidence>
<dbReference type="GO" id="GO:0010605">
    <property type="term" value="P:negative regulation of macromolecule metabolic process"/>
    <property type="evidence" value="ECO:0007669"/>
    <property type="project" value="UniProtKB-ARBA"/>
</dbReference>
<organism evidence="13 14">
    <name type="scientific">Polyplosphaeria fusca</name>
    <dbReference type="NCBI Taxonomy" id="682080"/>
    <lineage>
        <taxon>Eukaryota</taxon>
        <taxon>Fungi</taxon>
        <taxon>Dikarya</taxon>
        <taxon>Ascomycota</taxon>
        <taxon>Pezizomycotina</taxon>
        <taxon>Dothideomycetes</taxon>
        <taxon>Pleosporomycetidae</taxon>
        <taxon>Pleosporales</taxon>
        <taxon>Tetraplosphaeriaceae</taxon>
        <taxon>Polyplosphaeria</taxon>
    </lineage>
</organism>
<feature type="compositionally biased region" description="Basic and acidic residues" evidence="10">
    <location>
        <begin position="344"/>
        <end position="353"/>
    </location>
</feature>
<feature type="compositionally biased region" description="Basic and acidic residues" evidence="10">
    <location>
        <begin position="311"/>
        <end position="323"/>
    </location>
</feature>
<gene>
    <name evidence="13" type="ORF">EJ04DRAFT_545018</name>
</gene>
<dbReference type="PANTHER" id="PTHR12271:SF40">
    <property type="entry name" value="POLY(A) RNA POLYMERASE GLD2"/>
    <property type="match status" value="1"/>
</dbReference>